<dbReference type="GO" id="GO:0016829">
    <property type="term" value="F:lyase activity"/>
    <property type="evidence" value="ECO:0007669"/>
    <property type="project" value="UniProtKB-KW"/>
</dbReference>
<dbReference type="PANTHER" id="PTHR32308:SF10">
    <property type="entry name" value="CITRATE LYASE SUBUNIT BETA"/>
    <property type="match status" value="1"/>
</dbReference>
<keyword evidence="2" id="KW-0479">Metal-binding</keyword>
<gene>
    <name evidence="5" type="ORF">SAMN05192554_103199</name>
</gene>
<dbReference type="InterPro" id="IPR040442">
    <property type="entry name" value="Pyrv_kinase-like_dom_sf"/>
</dbReference>
<organism evidence="5 6">
    <name type="scientific">Haloarchaeobius iranensis</name>
    <dbReference type="NCBI Taxonomy" id="996166"/>
    <lineage>
        <taxon>Archaea</taxon>
        <taxon>Methanobacteriati</taxon>
        <taxon>Methanobacteriota</taxon>
        <taxon>Stenosarchaea group</taxon>
        <taxon>Halobacteria</taxon>
        <taxon>Halobacteriales</taxon>
        <taxon>Halorubellaceae</taxon>
        <taxon>Haloarchaeobius</taxon>
    </lineage>
</organism>
<comment type="cofactor">
    <cofactor evidence="1">
        <name>Mg(2+)</name>
        <dbReference type="ChEBI" id="CHEBI:18420"/>
    </cofactor>
</comment>
<dbReference type="EMBL" id="FNIA01000003">
    <property type="protein sequence ID" value="SDM52663.1"/>
    <property type="molecule type" value="Genomic_DNA"/>
</dbReference>
<accession>A0A1G9TYK5</accession>
<sequence length="346" mass="37897">MTDIARTFQTAPAAVPRDNTAKYLDSALDSEGFACPDWLVPDLEDGTAPDMKAEALENVVDRLPEHADAFPGEIWPRVQWAYDDEGAREQGREEIRTLVEEVGEHIDGVVVPKVGRLADVKDAAGVVADAEREFGFADDAIGMAVIVETAAAKSDLREISLFGSNSRLDALVFGPVDYTAELGGRELDGERPEWGGLLEDLSNEASANDLVAIGGPYDRLFTERAGVTFYNGDGYADHVEREARVGLDGSWSLYPKQTIQANRIHMPTSDELARDVRKIEAFQEAKSGGTGAVTVEGQMVDEATFKNFVNTVETVRTIDERHPDQTGEAYEDELLERALTVDTTWE</sequence>
<protein>
    <submittedName>
        <fullName evidence="5">Beta-methylmalyl-CoA/L-malyl-CoA lyase</fullName>
    </submittedName>
</protein>
<name>A0A1G9TYK5_9EURY</name>
<dbReference type="GO" id="GO:0006107">
    <property type="term" value="P:oxaloacetate metabolic process"/>
    <property type="evidence" value="ECO:0007669"/>
    <property type="project" value="TreeGrafter"/>
</dbReference>
<reference evidence="5 6" key="1">
    <citation type="submission" date="2016-10" db="EMBL/GenBank/DDBJ databases">
        <authorList>
            <person name="de Groot N.N."/>
        </authorList>
    </citation>
    <scope>NUCLEOTIDE SEQUENCE [LARGE SCALE GENOMIC DNA]</scope>
    <source>
        <strain evidence="6">EB21,IBRC-M 10013,KCTC 4048</strain>
    </source>
</reference>
<keyword evidence="6" id="KW-1185">Reference proteome</keyword>
<proteinExistence type="predicted"/>
<dbReference type="InterPro" id="IPR015813">
    <property type="entry name" value="Pyrv/PenolPyrv_kinase-like_dom"/>
</dbReference>
<dbReference type="AlphaFoldDB" id="A0A1G9TYK5"/>
<feature type="domain" description="HpcH/HpaI aldolase/citrate lyase" evidence="4">
    <location>
        <begin position="34"/>
        <end position="186"/>
    </location>
</feature>
<evidence type="ECO:0000313" key="5">
    <source>
        <dbReference type="EMBL" id="SDM52663.1"/>
    </source>
</evidence>
<dbReference type="Proteomes" id="UP000199370">
    <property type="component" value="Unassembled WGS sequence"/>
</dbReference>
<dbReference type="SUPFAM" id="SSF51621">
    <property type="entry name" value="Phosphoenolpyruvate/pyruvate domain"/>
    <property type="match status" value="1"/>
</dbReference>
<dbReference type="InterPro" id="IPR005000">
    <property type="entry name" value="Aldolase/citrate-lyase_domain"/>
</dbReference>
<keyword evidence="3" id="KW-0460">Magnesium</keyword>
<dbReference type="Pfam" id="PF03328">
    <property type="entry name" value="HpcH_HpaI"/>
    <property type="match status" value="1"/>
</dbReference>
<keyword evidence="5" id="KW-0456">Lyase</keyword>
<evidence type="ECO:0000313" key="6">
    <source>
        <dbReference type="Proteomes" id="UP000199370"/>
    </source>
</evidence>
<dbReference type="GO" id="GO:0000287">
    <property type="term" value="F:magnesium ion binding"/>
    <property type="evidence" value="ECO:0007669"/>
    <property type="project" value="TreeGrafter"/>
</dbReference>
<dbReference type="NCBIfam" id="NF041626">
    <property type="entry name" value="malyCoAlyase_Halo"/>
    <property type="match status" value="1"/>
</dbReference>
<evidence type="ECO:0000256" key="2">
    <source>
        <dbReference type="ARBA" id="ARBA00022723"/>
    </source>
</evidence>
<dbReference type="PIRSF" id="PIRSF015582">
    <property type="entry name" value="Cit_lyase_B"/>
    <property type="match status" value="1"/>
</dbReference>
<dbReference type="OrthoDB" id="191256at2157"/>
<dbReference type="PANTHER" id="PTHR32308">
    <property type="entry name" value="LYASE BETA SUBUNIT, PUTATIVE (AFU_ORTHOLOGUE AFUA_4G13030)-RELATED"/>
    <property type="match status" value="1"/>
</dbReference>
<evidence type="ECO:0000256" key="3">
    <source>
        <dbReference type="ARBA" id="ARBA00022842"/>
    </source>
</evidence>
<dbReference type="STRING" id="996166.SAMN05192554_103199"/>
<evidence type="ECO:0000259" key="4">
    <source>
        <dbReference type="Pfam" id="PF03328"/>
    </source>
</evidence>
<dbReference type="Gene3D" id="3.20.20.60">
    <property type="entry name" value="Phosphoenolpyruvate-binding domains"/>
    <property type="match status" value="1"/>
</dbReference>
<dbReference type="InterPro" id="IPR011206">
    <property type="entry name" value="Citrate_lyase_beta/mcl1/mcl2"/>
</dbReference>
<dbReference type="RefSeq" id="WP_089731698.1">
    <property type="nucleotide sequence ID" value="NZ_FNIA01000003.1"/>
</dbReference>
<evidence type="ECO:0000256" key="1">
    <source>
        <dbReference type="ARBA" id="ARBA00001946"/>
    </source>
</evidence>